<dbReference type="Gene3D" id="2.30.110.10">
    <property type="entry name" value="Electron Transport, Fmn-binding Protein, Chain A"/>
    <property type="match status" value="1"/>
</dbReference>
<dbReference type="PANTHER" id="PTHR30466:SF1">
    <property type="entry name" value="FMN REDUCTASE (NADH) RUTF"/>
    <property type="match status" value="1"/>
</dbReference>
<evidence type="ECO:0000256" key="1">
    <source>
        <dbReference type="ARBA" id="ARBA00001965"/>
    </source>
</evidence>
<dbReference type="eggNOG" id="COG1853">
    <property type="taxonomic scope" value="Bacteria"/>
</dbReference>
<comment type="cofactor">
    <cofactor evidence="1">
        <name>Fe(3+)</name>
        <dbReference type="ChEBI" id="CHEBI:29034"/>
    </cofactor>
</comment>
<accession>F6DS17</accession>
<gene>
    <name evidence="4" type="ordered locus">Desru_2827</name>
</gene>
<evidence type="ECO:0000313" key="5">
    <source>
        <dbReference type="Proteomes" id="UP000009234"/>
    </source>
</evidence>
<evidence type="ECO:0000313" key="4">
    <source>
        <dbReference type="EMBL" id="AEG61041.1"/>
    </source>
</evidence>
<dbReference type="STRING" id="696281.Desru_2827"/>
<keyword evidence="2" id="KW-0560">Oxidoreductase</keyword>
<feature type="domain" description="Flavin reductase like" evidence="3">
    <location>
        <begin position="60"/>
        <end position="208"/>
    </location>
</feature>
<organism evidence="4 5">
    <name type="scientific">Desulforamulus ruminis (strain ATCC 23193 / DSM 2154 / NCIMB 8452 / DL)</name>
    <name type="common">Desulfotomaculum ruminis</name>
    <dbReference type="NCBI Taxonomy" id="696281"/>
    <lineage>
        <taxon>Bacteria</taxon>
        <taxon>Bacillati</taxon>
        <taxon>Bacillota</taxon>
        <taxon>Clostridia</taxon>
        <taxon>Eubacteriales</taxon>
        <taxon>Peptococcaceae</taxon>
        <taxon>Desulforamulus</taxon>
    </lineage>
</organism>
<keyword evidence="5" id="KW-1185">Reference proteome</keyword>
<dbReference type="HOGENOM" id="CLU_059021_4_0_9"/>
<evidence type="ECO:0000259" key="3">
    <source>
        <dbReference type="SMART" id="SM00903"/>
    </source>
</evidence>
<name>F6DS17_DESRL</name>
<dbReference type="GO" id="GO:0042602">
    <property type="term" value="F:riboflavin reductase (NADPH) activity"/>
    <property type="evidence" value="ECO:0007669"/>
    <property type="project" value="TreeGrafter"/>
</dbReference>
<dbReference type="SUPFAM" id="SSF57802">
    <property type="entry name" value="Rubredoxin-like"/>
    <property type="match status" value="1"/>
</dbReference>
<dbReference type="AlphaFoldDB" id="F6DS17"/>
<protein>
    <submittedName>
        <fullName evidence="4">Flavin reductase domain protein FMN-binding protein</fullName>
    </submittedName>
</protein>
<dbReference type="KEGG" id="dru:Desru_2827"/>
<dbReference type="GO" id="GO:0010181">
    <property type="term" value="F:FMN binding"/>
    <property type="evidence" value="ECO:0007669"/>
    <property type="project" value="InterPro"/>
</dbReference>
<dbReference type="Gene3D" id="2.20.28.10">
    <property type="match status" value="1"/>
</dbReference>
<evidence type="ECO:0000256" key="2">
    <source>
        <dbReference type="ARBA" id="ARBA00023002"/>
    </source>
</evidence>
<dbReference type="EMBL" id="CP002780">
    <property type="protein sequence ID" value="AEG61041.1"/>
    <property type="molecule type" value="Genomic_DNA"/>
</dbReference>
<reference evidence="4 5" key="2">
    <citation type="journal article" date="2012" name="Stand. Genomic Sci.">
        <title>Complete genome sequence of the sulfate-reducing firmicute Desulfotomaculum ruminis type strain (DL(T)).</title>
        <authorList>
            <person name="Spring S."/>
            <person name="Visser M."/>
            <person name="Lu M."/>
            <person name="Copeland A."/>
            <person name="Lapidus A."/>
            <person name="Lucas S."/>
            <person name="Cheng J.F."/>
            <person name="Han C."/>
            <person name="Tapia R."/>
            <person name="Goodwin L.A."/>
            <person name="Pitluck S."/>
            <person name="Ivanova N."/>
            <person name="Land M."/>
            <person name="Hauser L."/>
            <person name="Larimer F."/>
            <person name="Rohde M."/>
            <person name="Goker M."/>
            <person name="Detter J.C."/>
            <person name="Kyrpides N.C."/>
            <person name="Woyke T."/>
            <person name="Schaap P.J."/>
            <person name="Plugge C.M."/>
            <person name="Muyzer G."/>
            <person name="Kuever J."/>
            <person name="Pereira I.A."/>
            <person name="Parshina S.N."/>
            <person name="Bernier-Latmani R."/>
            <person name="Stams A.J."/>
            <person name="Klenk H.P."/>
        </authorList>
    </citation>
    <scope>NUCLEOTIDE SEQUENCE [LARGE SCALE GENOMIC DNA]</scope>
    <source>
        <strain evidence="5">ATCC 23193 / DSM 2154 / NCIB 8452 / DL</strain>
    </source>
</reference>
<reference evidence="5" key="1">
    <citation type="submission" date="2011-05" db="EMBL/GenBank/DDBJ databases">
        <title>Complete sequence of Desulfotomaculum ruminis DSM 2154.</title>
        <authorList>
            <person name="Lucas S."/>
            <person name="Copeland A."/>
            <person name="Lapidus A."/>
            <person name="Cheng J.-F."/>
            <person name="Goodwin L."/>
            <person name="Pitluck S."/>
            <person name="Lu M."/>
            <person name="Detter J.C."/>
            <person name="Han C."/>
            <person name="Tapia R."/>
            <person name="Land M."/>
            <person name="Hauser L."/>
            <person name="Kyrpides N."/>
            <person name="Ivanova N."/>
            <person name="Mikhailova N."/>
            <person name="Pagani I."/>
            <person name="Stams A.J.M."/>
            <person name="Plugge C.M."/>
            <person name="Muyzer G."/>
            <person name="Kuever J."/>
            <person name="Parshina S.N."/>
            <person name="Ivanova A.E."/>
            <person name="Nazina T.N."/>
            <person name="Brambilla E."/>
            <person name="Spring S."/>
            <person name="Klenk H.-P."/>
            <person name="Woyke T."/>
        </authorList>
    </citation>
    <scope>NUCLEOTIDE SEQUENCE [LARGE SCALE GENOMIC DNA]</scope>
    <source>
        <strain evidence="5">ATCC 23193 / DSM 2154 / NCIB 8452 / DL</strain>
    </source>
</reference>
<dbReference type="Pfam" id="PF01613">
    <property type="entry name" value="Flavin_Reduct"/>
    <property type="match status" value="1"/>
</dbReference>
<proteinExistence type="predicted"/>
<dbReference type="InterPro" id="IPR012349">
    <property type="entry name" value="Split_barrel_FMN-bd"/>
</dbReference>
<dbReference type="PANTHER" id="PTHR30466">
    <property type="entry name" value="FLAVIN REDUCTASE"/>
    <property type="match status" value="1"/>
</dbReference>
<dbReference type="Pfam" id="PF21349">
    <property type="entry name" value="RUBY_RBDX"/>
    <property type="match status" value="1"/>
</dbReference>
<sequence length="215" mass="23728">MTYKYYPVYVWQCTVCGQKFHGKNPPFHCPNCSSETNRHILVPPENSPAATPDGQNSIGLPGLNNLLYLVGSVQDGRANAMCCSSVTQVTYGPARVAVAVNKNNFTHDYIKVSGVLSISLLNKNQGAMAHHFGRNSGRQINKFEAYSQRSGKTGSPIIEGCLGYFDCRVNHTLTTDLDSHTLFIAEIVDADIKFEGSPLTYWEYLKHLSNYSSPT</sequence>
<dbReference type="InterPro" id="IPR002563">
    <property type="entry name" value="Flavin_Rdtase-like_dom"/>
</dbReference>
<dbReference type="SMART" id="SM00903">
    <property type="entry name" value="Flavin_Reduct"/>
    <property type="match status" value="1"/>
</dbReference>
<dbReference type="Proteomes" id="UP000009234">
    <property type="component" value="Chromosome"/>
</dbReference>
<dbReference type="OrthoDB" id="9799749at2"/>
<dbReference type="RefSeq" id="WP_013842793.1">
    <property type="nucleotide sequence ID" value="NC_015589.1"/>
</dbReference>
<dbReference type="SUPFAM" id="SSF50475">
    <property type="entry name" value="FMN-binding split barrel"/>
    <property type="match status" value="1"/>
</dbReference>
<dbReference type="InterPro" id="IPR050268">
    <property type="entry name" value="NADH-dep_flavin_reductase"/>
</dbReference>
<dbReference type="InterPro" id="IPR048574">
    <property type="entry name" value="RUBY_RBDX"/>
</dbReference>